<feature type="compositionally biased region" description="Acidic residues" evidence="1">
    <location>
        <begin position="218"/>
        <end position="228"/>
    </location>
</feature>
<dbReference type="RefSeq" id="WP_085682124.1">
    <property type="nucleotide sequence ID" value="NZ_CP020932.1"/>
</dbReference>
<dbReference type="EMBL" id="CP020932">
    <property type="protein sequence ID" value="ARM86159.1"/>
    <property type="molecule type" value="Genomic_DNA"/>
</dbReference>
<feature type="compositionally biased region" description="Polar residues" evidence="1">
    <location>
        <begin position="205"/>
        <end position="216"/>
    </location>
</feature>
<proteinExistence type="predicted"/>
<feature type="region of interest" description="Disordered" evidence="1">
    <location>
        <begin position="1"/>
        <end position="20"/>
    </location>
</feature>
<geneLocation type="plasmid" evidence="3">
    <name>psmr5</name>
</geneLocation>
<dbReference type="GeneID" id="77258045"/>
<dbReference type="AlphaFoldDB" id="A0A1W6KFQ6"/>
<evidence type="ECO:0000313" key="3">
    <source>
        <dbReference type="Proteomes" id="UP000193100"/>
    </source>
</evidence>
<feature type="region of interest" description="Disordered" evidence="1">
    <location>
        <begin position="203"/>
        <end position="235"/>
    </location>
</feature>
<protein>
    <submittedName>
        <fullName evidence="2">Uncharacterized protein</fullName>
    </submittedName>
</protein>
<accession>A0A1W6KFQ6</accession>
<gene>
    <name evidence="2" type="ORF">MARSALSMR5_04139</name>
</gene>
<sequence>MGKYSFKRAEDGKSIPSVHSGLPMQPHYLIQPNGQPPIVETAYDGYGRWGGIDLFEWLAKTNAESLGLNFSGFHKSMIRGIGELLHKGDALEDTRNGSIWWVGKRNPVHALVTQHVPVNYDDYCHALGGTPNEMIDAGLLRERPVRDIIGLPYPIKISANKDAIYEHLPASGDCEHLGYFYPNEVDDLSAIVALDTQAMRDLANRSPTDTGNNSLANLDEDWTDEDSEALLSRPG</sequence>
<name>A0A1W6KFQ6_9GAMM</name>
<reference evidence="2 3" key="1">
    <citation type="submission" date="2017-04" db="EMBL/GenBank/DDBJ databases">
        <title>Genome Sequence of Marinobacter salarius strain SMR5 Isolated from a culture of the Diatom Skeletonema marinoi.</title>
        <authorList>
            <person name="Topel M."/>
            <person name="Pinder M.I.M."/>
            <person name="Johansson O.N."/>
            <person name="Kourtchenko O."/>
            <person name="Godhe A."/>
            <person name="Clarke A.K."/>
        </authorList>
    </citation>
    <scope>NUCLEOTIDE SEQUENCE [LARGE SCALE GENOMIC DNA]</scope>
    <source>
        <strain evidence="2 3">SMR5</strain>
        <plasmid evidence="3">Plasmid psmr5</plasmid>
    </source>
</reference>
<dbReference type="Proteomes" id="UP000193100">
    <property type="component" value="Plasmid pSMR5"/>
</dbReference>
<organism evidence="2 3">
    <name type="scientific">Marinobacter salarius</name>
    <dbReference type="NCBI Taxonomy" id="1420917"/>
    <lineage>
        <taxon>Bacteria</taxon>
        <taxon>Pseudomonadati</taxon>
        <taxon>Pseudomonadota</taxon>
        <taxon>Gammaproteobacteria</taxon>
        <taxon>Pseudomonadales</taxon>
        <taxon>Marinobacteraceae</taxon>
        <taxon>Marinobacter</taxon>
    </lineage>
</organism>
<evidence type="ECO:0000256" key="1">
    <source>
        <dbReference type="SAM" id="MobiDB-lite"/>
    </source>
</evidence>
<keyword evidence="2" id="KW-0614">Plasmid</keyword>
<evidence type="ECO:0000313" key="2">
    <source>
        <dbReference type="EMBL" id="ARM86159.1"/>
    </source>
</evidence>